<feature type="transmembrane region" description="Helical" evidence="10">
    <location>
        <begin position="139"/>
        <end position="159"/>
    </location>
</feature>
<dbReference type="GO" id="GO:0007608">
    <property type="term" value="P:sensory perception of smell"/>
    <property type="evidence" value="ECO:0007669"/>
    <property type="project" value="UniProtKB-KW"/>
</dbReference>
<keyword evidence="3" id="KW-0716">Sensory transduction</keyword>
<keyword evidence="6 10" id="KW-1133">Transmembrane helix</keyword>
<dbReference type="Pfam" id="PF02949">
    <property type="entry name" value="7tm_6"/>
    <property type="match status" value="1"/>
</dbReference>
<feature type="chain" id="PRO_5044883383" evidence="11">
    <location>
        <begin position="22"/>
        <end position="238"/>
    </location>
</feature>
<evidence type="ECO:0000256" key="2">
    <source>
        <dbReference type="ARBA" id="ARBA00022475"/>
    </source>
</evidence>
<evidence type="ECO:0000256" key="6">
    <source>
        <dbReference type="ARBA" id="ARBA00022989"/>
    </source>
</evidence>
<dbReference type="AlphaFoldDB" id="A0ABD1E7P2"/>
<keyword evidence="9" id="KW-0807">Transducer</keyword>
<keyword evidence="13" id="KW-1185">Reference proteome</keyword>
<dbReference type="InterPro" id="IPR004117">
    <property type="entry name" value="7tm6_olfct_rcpt"/>
</dbReference>
<reference evidence="12 13" key="1">
    <citation type="submission" date="2024-05" db="EMBL/GenBank/DDBJ databases">
        <title>Genetic variation in Jamaican populations of the coffee berry borer (Hypothenemus hampei).</title>
        <authorList>
            <person name="Errbii M."/>
            <person name="Myrie A."/>
        </authorList>
    </citation>
    <scope>NUCLEOTIDE SEQUENCE [LARGE SCALE GENOMIC DNA]</scope>
    <source>
        <strain evidence="12">JA-Hopewell-2020-01-JO</strain>
        <tissue evidence="12">Whole body</tissue>
    </source>
</reference>
<evidence type="ECO:0000256" key="8">
    <source>
        <dbReference type="ARBA" id="ARBA00023170"/>
    </source>
</evidence>
<name>A0ABD1E7P2_HYPHA</name>
<feature type="transmembrane region" description="Helical" evidence="10">
    <location>
        <begin position="108"/>
        <end position="133"/>
    </location>
</feature>
<evidence type="ECO:0000313" key="13">
    <source>
        <dbReference type="Proteomes" id="UP001566132"/>
    </source>
</evidence>
<evidence type="ECO:0000256" key="9">
    <source>
        <dbReference type="ARBA" id="ARBA00023224"/>
    </source>
</evidence>
<evidence type="ECO:0000256" key="5">
    <source>
        <dbReference type="ARBA" id="ARBA00022725"/>
    </source>
</evidence>
<sequence>MGTAITLFVLFALNINQYINYQDNLNNKPLPTIAQTSCCCGIHVVGNSTIVALMIYAKTELTVLNTCMRNLHLYSKTEDEILQNLRKLVIKHQRIITFVEKLSMMIRFAFLIDFCITAIVSATSVLQMVYLHTTLVGKLFQIFFVVSEWFQIFSVSWFANEIRIESTALSGALYETKWYNYSQRIKQLISIMMIRSQEPLTMHIGPFDVLTNNAVLRALRATYSYITLLLVMAPTEEN</sequence>
<dbReference type="GO" id="GO:0005886">
    <property type="term" value="C:plasma membrane"/>
    <property type="evidence" value="ECO:0007669"/>
    <property type="project" value="UniProtKB-SubCell"/>
</dbReference>
<gene>
    <name evidence="12" type="ORF">ABEB36_013341</name>
</gene>
<evidence type="ECO:0000256" key="1">
    <source>
        <dbReference type="ARBA" id="ARBA00004651"/>
    </source>
</evidence>
<evidence type="ECO:0000256" key="10">
    <source>
        <dbReference type="SAM" id="Phobius"/>
    </source>
</evidence>
<evidence type="ECO:0000256" key="3">
    <source>
        <dbReference type="ARBA" id="ARBA00022606"/>
    </source>
</evidence>
<feature type="signal peptide" evidence="11">
    <location>
        <begin position="1"/>
        <end position="21"/>
    </location>
</feature>
<accession>A0ABD1E7P2</accession>
<dbReference type="PANTHER" id="PTHR21137">
    <property type="entry name" value="ODORANT RECEPTOR"/>
    <property type="match status" value="1"/>
</dbReference>
<evidence type="ECO:0000256" key="4">
    <source>
        <dbReference type="ARBA" id="ARBA00022692"/>
    </source>
</evidence>
<keyword evidence="2" id="KW-1003">Cell membrane</keyword>
<keyword evidence="4 10" id="KW-0812">Transmembrane</keyword>
<comment type="subcellular location">
    <subcellularLocation>
        <location evidence="1">Cell membrane</location>
        <topology evidence="1">Multi-pass membrane protein</topology>
    </subcellularLocation>
</comment>
<keyword evidence="8" id="KW-0675">Receptor</keyword>
<evidence type="ECO:0000256" key="7">
    <source>
        <dbReference type="ARBA" id="ARBA00023136"/>
    </source>
</evidence>
<evidence type="ECO:0000256" key="11">
    <source>
        <dbReference type="SAM" id="SignalP"/>
    </source>
</evidence>
<keyword evidence="5" id="KW-0552">Olfaction</keyword>
<organism evidence="12 13">
    <name type="scientific">Hypothenemus hampei</name>
    <name type="common">Coffee berry borer</name>
    <dbReference type="NCBI Taxonomy" id="57062"/>
    <lineage>
        <taxon>Eukaryota</taxon>
        <taxon>Metazoa</taxon>
        <taxon>Ecdysozoa</taxon>
        <taxon>Arthropoda</taxon>
        <taxon>Hexapoda</taxon>
        <taxon>Insecta</taxon>
        <taxon>Pterygota</taxon>
        <taxon>Neoptera</taxon>
        <taxon>Endopterygota</taxon>
        <taxon>Coleoptera</taxon>
        <taxon>Polyphaga</taxon>
        <taxon>Cucujiformia</taxon>
        <taxon>Curculionidae</taxon>
        <taxon>Scolytinae</taxon>
        <taxon>Hypothenemus</taxon>
    </lineage>
</organism>
<proteinExistence type="predicted"/>
<comment type="caution">
    <text evidence="12">The sequence shown here is derived from an EMBL/GenBank/DDBJ whole genome shotgun (WGS) entry which is preliminary data.</text>
</comment>
<protein>
    <submittedName>
        <fullName evidence="12">Uncharacterized protein</fullName>
    </submittedName>
</protein>
<evidence type="ECO:0000313" key="12">
    <source>
        <dbReference type="EMBL" id="KAL1490686.1"/>
    </source>
</evidence>
<keyword evidence="7 10" id="KW-0472">Membrane</keyword>
<keyword evidence="11" id="KW-0732">Signal</keyword>
<dbReference type="EMBL" id="JBDJPC010000010">
    <property type="protein sequence ID" value="KAL1490686.1"/>
    <property type="molecule type" value="Genomic_DNA"/>
</dbReference>
<dbReference type="Proteomes" id="UP001566132">
    <property type="component" value="Unassembled WGS sequence"/>
</dbReference>
<dbReference type="GO" id="GO:0007165">
    <property type="term" value="P:signal transduction"/>
    <property type="evidence" value="ECO:0007669"/>
    <property type="project" value="UniProtKB-KW"/>
</dbReference>
<dbReference type="PANTHER" id="PTHR21137:SF35">
    <property type="entry name" value="ODORANT RECEPTOR 19A-RELATED"/>
    <property type="match status" value="1"/>
</dbReference>